<evidence type="ECO:0000313" key="1">
    <source>
        <dbReference type="EMBL" id="SDM34142.1"/>
    </source>
</evidence>
<accession>A0A1G9SFG0</accession>
<dbReference type="STRING" id="1075417.SAMN05421823_112143"/>
<dbReference type="AlphaFoldDB" id="A0A1G9SFG0"/>
<dbReference type="EMBL" id="FNFO01000012">
    <property type="protein sequence ID" value="SDM34142.1"/>
    <property type="molecule type" value="Genomic_DNA"/>
</dbReference>
<proteinExistence type="predicted"/>
<sequence>MRVVSRRQKTRLPLTDFEKQGQLSDFLNMLKARIDPRTTALEIATFGSR</sequence>
<evidence type="ECO:0000313" key="2">
    <source>
        <dbReference type="Proteomes" id="UP000198510"/>
    </source>
</evidence>
<keyword evidence="2" id="KW-1185">Reference proteome</keyword>
<dbReference type="Proteomes" id="UP000198510">
    <property type="component" value="Unassembled WGS sequence"/>
</dbReference>
<gene>
    <name evidence="1" type="ORF">SAMN05421823_112143</name>
</gene>
<name>A0A1G9SFG0_9BACT</name>
<reference evidence="1 2" key="1">
    <citation type="submission" date="2016-10" db="EMBL/GenBank/DDBJ databases">
        <authorList>
            <person name="de Groot N.N."/>
        </authorList>
    </citation>
    <scope>NUCLEOTIDE SEQUENCE [LARGE SCALE GENOMIC DNA]</scope>
    <source>
        <strain evidence="1 2">DSM 25186</strain>
    </source>
</reference>
<organism evidence="1 2">
    <name type="scientific">Catalinimonas alkaloidigena</name>
    <dbReference type="NCBI Taxonomy" id="1075417"/>
    <lineage>
        <taxon>Bacteria</taxon>
        <taxon>Pseudomonadati</taxon>
        <taxon>Bacteroidota</taxon>
        <taxon>Cytophagia</taxon>
        <taxon>Cytophagales</taxon>
        <taxon>Catalimonadaceae</taxon>
        <taxon>Catalinimonas</taxon>
    </lineage>
</organism>
<protein>
    <submittedName>
        <fullName evidence="1">Uncharacterized protein</fullName>
    </submittedName>
</protein>